<feature type="compositionally biased region" description="Basic and acidic residues" evidence="5">
    <location>
        <begin position="133"/>
        <end position="147"/>
    </location>
</feature>
<feature type="repeat" description="ANK" evidence="3">
    <location>
        <begin position="251"/>
        <end position="283"/>
    </location>
</feature>
<feature type="coiled-coil region" evidence="4">
    <location>
        <begin position="366"/>
        <end position="398"/>
    </location>
</feature>
<dbReference type="Gene3D" id="1.25.40.20">
    <property type="entry name" value="Ankyrin repeat-containing domain"/>
    <property type="match status" value="1"/>
</dbReference>
<sequence length="423" mass="47746">MNNDGDTIEAPEGPTVEKELEGEEIQSDVPWTTDDDNDGVEDEEEADDENGFNLDTLEEDKDEESLSDNADNDGDEKEPDQGTKDIEEAASNDAPADVQRDIMSDENADREADKQEEAHDKPRSKKSKHRKVKTPEPDTKEAADEKAKPKKKAPRRDRSPPRDGIFKKEREYIALSMKKMRAIRRKAPVQVRIFTEPRKILSPMDKYVCALAEPVCSDIFWSSMKNDMIRLRHLVKVEGISVHNTLDPWLMHQTPLHWAAKGGAVEAIEFLLACGADVYKKDDNGSIPLHLACWAGHTQAAMALLRAGDLKDLLIADYDANLNALEWARVRQHTQCVADLDKFCDSVWLPKFVADLIWKIISKTKMKTAEEKAREEKIERERAEFKRLQELAEQAKAAAQMGQAVHLDSSDATKITFSALTKE</sequence>
<reference evidence="6 7" key="1">
    <citation type="submission" date="2019-07" db="EMBL/GenBank/DDBJ databases">
        <title>Genomics analysis of Aphanomyces spp. identifies a new class of oomycete effector associated with host adaptation.</title>
        <authorList>
            <person name="Gaulin E."/>
        </authorList>
    </citation>
    <scope>NUCLEOTIDE SEQUENCE [LARGE SCALE GENOMIC DNA]</scope>
    <source>
        <strain evidence="6 7">ATCC 201684</strain>
    </source>
</reference>
<dbReference type="Proteomes" id="UP000481153">
    <property type="component" value="Unassembled WGS sequence"/>
</dbReference>
<dbReference type="Pfam" id="PF12796">
    <property type="entry name" value="Ank_2"/>
    <property type="match status" value="1"/>
</dbReference>
<dbReference type="InterPro" id="IPR036770">
    <property type="entry name" value="Ankyrin_rpt-contain_sf"/>
</dbReference>
<keyword evidence="2 3" id="KW-0040">ANK repeat</keyword>
<evidence type="ECO:0000256" key="5">
    <source>
        <dbReference type="SAM" id="MobiDB-lite"/>
    </source>
</evidence>
<feature type="compositionally biased region" description="Basic residues" evidence="5">
    <location>
        <begin position="122"/>
        <end position="132"/>
    </location>
</feature>
<feature type="compositionally biased region" description="Basic and acidic residues" evidence="5">
    <location>
        <begin position="98"/>
        <end position="121"/>
    </location>
</feature>
<accession>A0A6G0WXR4</accession>
<dbReference type="PROSITE" id="PS50088">
    <property type="entry name" value="ANK_REPEAT"/>
    <property type="match status" value="2"/>
</dbReference>
<keyword evidence="4" id="KW-0175">Coiled coil</keyword>
<organism evidence="6 7">
    <name type="scientific">Aphanomyces euteiches</name>
    <dbReference type="NCBI Taxonomy" id="100861"/>
    <lineage>
        <taxon>Eukaryota</taxon>
        <taxon>Sar</taxon>
        <taxon>Stramenopiles</taxon>
        <taxon>Oomycota</taxon>
        <taxon>Saprolegniomycetes</taxon>
        <taxon>Saprolegniales</taxon>
        <taxon>Verrucalvaceae</taxon>
        <taxon>Aphanomyces</taxon>
    </lineage>
</organism>
<dbReference type="PROSITE" id="PS50297">
    <property type="entry name" value="ANK_REP_REGION"/>
    <property type="match status" value="2"/>
</dbReference>
<evidence type="ECO:0000256" key="2">
    <source>
        <dbReference type="ARBA" id="ARBA00023043"/>
    </source>
</evidence>
<dbReference type="PANTHER" id="PTHR24126">
    <property type="entry name" value="ANKYRIN REPEAT, PH AND SEC7 DOMAIN CONTAINING PROTEIN SECG-RELATED"/>
    <property type="match status" value="1"/>
</dbReference>
<dbReference type="PANTHER" id="PTHR24126:SF14">
    <property type="entry name" value="ANK_REP_REGION DOMAIN-CONTAINING PROTEIN"/>
    <property type="match status" value="1"/>
</dbReference>
<feature type="compositionally biased region" description="Basic and acidic residues" evidence="5">
    <location>
        <begin position="156"/>
        <end position="168"/>
    </location>
</feature>
<keyword evidence="7" id="KW-1185">Reference proteome</keyword>
<dbReference type="VEuPathDB" id="FungiDB:AeMF1_000314"/>
<feature type="region of interest" description="Disordered" evidence="5">
    <location>
        <begin position="1"/>
        <end position="168"/>
    </location>
</feature>
<evidence type="ECO:0000256" key="3">
    <source>
        <dbReference type="PROSITE-ProRule" id="PRU00023"/>
    </source>
</evidence>
<comment type="caution">
    <text evidence="6">The sequence shown here is derived from an EMBL/GenBank/DDBJ whole genome shotgun (WGS) entry which is preliminary data.</text>
</comment>
<feature type="repeat" description="ANK" evidence="3">
    <location>
        <begin position="284"/>
        <end position="308"/>
    </location>
</feature>
<gene>
    <name evidence="6" type="ORF">Ae201684_010578</name>
</gene>
<name>A0A6G0WXR4_9STRA</name>
<dbReference type="InterPro" id="IPR002110">
    <property type="entry name" value="Ankyrin_rpt"/>
</dbReference>
<dbReference type="EMBL" id="VJMJ01000135">
    <property type="protein sequence ID" value="KAF0732287.1"/>
    <property type="molecule type" value="Genomic_DNA"/>
</dbReference>
<protein>
    <submittedName>
        <fullName evidence="6">Uncharacterized protein</fullName>
    </submittedName>
</protein>
<dbReference type="SMART" id="SM00248">
    <property type="entry name" value="ANK"/>
    <property type="match status" value="2"/>
</dbReference>
<evidence type="ECO:0000313" key="6">
    <source>
        <dbReference type="EMBL" id="KAF0732287.1"/>
    </source>
</evidence>
<dbReference type="SUPFAM" id="SSF48403">
    <property type="entry name" value="Ankyrin repeat"/>
    <property type="match status" value="1"/>
</dbReference>
<keyword evidence="1" id="KW-0677">Repeat</keyword>
<evidence type="ECO:0000256" key="1">
    <source>
        <dbReference type="ARBA" id="ARBA00022737"/>
    </source>
</evidence>
<evidence type="ECO:0000313" key="7">
    <source>
        <dbReference type="Proteomes" id="UP000481153"/>
    </source>
</evidence>
<feature type="compositionally biased region" description="Acidic residues" evidence="5">
    <location>
        <begin position="33"/>
        <end position="78"/>
    </location>
</feature>
<dbReference type="AlphaFoldDB" id="A0A6G0WXR4"/>
<evidence type="ECO:0000256" key="4">
    <source>
        <dbReference type="SAM" id="Coils"/>
    </source>
</evidence>
<proteinExistence type="predicted"/>